<reference evidence="1 2" key="1">
    <citation type="submission" date="2017-03" db="EMBL/GenBank/DDBJ databases">
        <title>An alternative strategy for trypanosome survival in the mammalian bloodstream revealed through genome and transcriptome analysis of the ubiquitous bovine parasite Trypanosoma (Megatrypanum) theileri.</title>
        <authorList>
            <person name="Kelly S."/>
            <person name="Ivens A."/>
            <person name="Mott A."/>
            <person name="O'Neill E."/>
            <person name="Emms D."/>
            <person name="Macleod O."/>
            <person name="Voorheis P."/>
            <person name="Matthews J."/>
            <person name="Matthews K."/>
            <person name="Carrington M."/>
        </authorList>
    </citation>
    <scope>NUCLEOTIDE SEQUENCE [LARGE SCALE GENOMIC DNA]</scope>
    <source>
        <strain evidence="1">Edinburgh</strain>
    </source>
</reference>
<organism evidence="1 2">
    <name type="scientific">Trypanosoma theileri</name>
    <dbReference type="NCBI Taxonomy" id="67003"/>
    <lineage>
        <taxon>Eukaryota</taxon>
        <taxon>Discoba</taxon>
        <taxon>Euglenozoa</taxon>
        <taxon>Kinetoplastea</taxon>
        <taxon>Metakinetoplastina</taxon>
        <taxon>Trypanosomatida</taxon>
        <taxon>Trypanosomatidae</taxon>
        <taxon>Trypanosoma</taxon>
    </lineage>
</organism>
<sequence length="187" mass="21432">HIVLHRKNNVIRLLRRPGSSGNLGDTIYGVPLLFIIVRQTQEFFAPRLVHTHTHQRNRPLLHWKLVNGDCSCQREAVVCKMVPLVLPLLAHRPLRSSANATKPETIGNFGPFHHKCVHTTVHIPPVRFVILAGEESHKSSRRECRVAFTLLRWDHRCSGGANTRKVFILIFLRVQHGLHQLQLVFKV</sequence>
<dbReference type="RefSeq" id="XP_028876650.1">
    <property type="nucleotide sequence ID" value="XM_029032056.1"/>
</dbReference>
<dbReference type="Proteomes" id="UP000192257">
    <property type="component" value="Unassembled WGS sequence"/>
</dbReference>
<name>A0A1X0NCW9_9TRYP</name>
<feature type="non-terminal residue" evidence="1">
    <location>
        <position position="1"/>
    </location>
</feature>
<accession>A0A1X0NCW9</accession>
<keyword evidence="2" id="KW-1185">Reference proteome</keyword>
<comment type="caution">
    <text evidence="1">The sequence shown here is derived from an EMBL/GenBank/DDBJ whole genome shotgun (WGS) entry which is preliminary data.</text>
</comment>
<dbReference type="EMBL" id="NBCO01000259">
    <property type="protein sequence ID" value="ORC77714.1"/>
    <property type="molecule type" value="Genomic_DNA"/>
</dbReference>
<evidence type="ECO:0000313" key="1">
    <source>
        <dbReference type="EMBL" id="ORC77714.1"/>
    </source>
</evidence>
<proteinExistence type="predicted"/>
<dbReference type="AlphaFoldDB" id="A0A1X0NCW9"/>
<evidence type="ECO:0000313" key="2">
    <source>
        <dbReference type="Proteomes" id="UP000192257"/>
    </source>
</evidence>
<dbReference type="GeneID" id="39991836"/>
<dbReference type="VEuPathDB" id="TriTrypDB:TM35_002591000"/>
<protein>
    <submittedName>
        <fullName evidence="1">Uncharacterized protein</fullName>
    </submittedName>
</protein>
<gene>
    <name evidence="1" type="ORF">TM35_002591000</name>
</gene>